<keyword evidence="2" id="KW-1185">Reference proteome</keyword>
<accession>A0ACD3A7D4</accession>
<gene>
    <name evidence="1" type="ORF">BDN72DRAFT_903925</name>
</gene>
<dbReference type="EMBL" id="ML208641">
    <property type="protein sequence ID" value="TFK61630.1"/>
    <property type="molecule type" value="Genomic_DNA"/>
</dbReference>
<reference evidence="1 2" key="1">
    <citation type="journal article" date="2019" name="Nat. Ecol. Evol.">
        <title>Megaphylogeny resolves global patterns of mushroom evolution.</title>
        <authorList>
            <person name="Varga T."/>
            <person name="Krizsan K."/>
            <person name="Foldi C."/>
            <person name="Dima B."/>
            <person name="Sanchez-Garcia M."/>
            <person name="Sanchez-Ramirez S."/>
            <person name="Szollosi G.J."/>
            <person name="Szarkandi J.G."/>
            <person name="Papp V."/>
            <person name="Albert L."/>
            <person name="Andreopoulos W."/>
            <person name="Angelini C."/>
            <person name="Antonin V."/>
            <person name="Barry K.W."/>
            <person name="Bougher N.L."/>
            <person name="Buchanan P."/>
            <person name="Buyck B."/>
            <person name="Bense V."/>
            <person name="Catcheside P."/>
            <person name="Chovatia M."/>
            <person name="Cooper J."/>
            <person name="Damon W."/>
            <person name="Desjardin D."/>
            <person name="Finy P."/>
            <person name="Geml J."/>
            <person name="Haridas S."/>
            <person name="Hughes K."/>
            <person name="Justo A."/>
            <person name="Karasinski D."/>
            <person name="Kautmanova I."/>
            <person name="Kiss B."/>
            <person name="Kocsube S."/>
            <person name="Kotiranta H."/>
            <person name="LaButti K.M."/>
            <person name="Lechner B.E."/>
            <person name="Liimatainen K."/>
            <person name="Lipzen A."/>
            <person name="Lukacs Z."/>
            <person name="Mihaltcheva S."/>
            <person name="Morgado L.N."/>
            <person name="Niskanen T."/>
            <person name="Noordeloos M.E."/>
            <person name="Ohm R.A."/>
            <person name="Ortiz-Santana B."/>
            <person name="Ovrebo C."/>
            <person name="Racz N."/>
            <person name="Riley R."/>
            <person name="Savchenko A."/>
            <person name="Shiryaev A."/>
            <person name="Soop K."/>
            <person name="Spirin V."/>
            <person name="Szebenyi C."/>
            <person name="Tomsovsky M."/>
            <person name="Tulloss R.E."/>
            <person name="Uehling J."/>
            <person name="Grigoriev I.V."/>
            <person name="Vagvolgyi C."/>
            <person name="Papp T."/>
            <person name="Martin F.M."/>
            <person name="Miettinen O."/>
            <person name="Hibbett D.S."/>
            <person name="Nagy L.G."/>
        </authorList>
    </citation>
    <scope>NUCLEOTIDE SEQUENCE [LARGE SCALE GENOMIC DNA]</scope>
    <source>
        <strain evidence="1 2">NL-1719</strain>
    </source>
</reference>
<dbReference type="Proteomes" id="UP000308600">
    <property type="component" value="Unassembled WGS sequence"/>
</dbReference>
<name>A0ACD3A7D4_9AGAR</name>
<sequence length="425" mass="47760">MTFLEHVLNSDSGRSRVTISWTVYVCEVGTEDIACSSTGKADIPGYLLATRPFGRSVLIGTLLEAIDEANGATHWLDFIFGRDHAGLGSMWVSTIRSPVFGGQLRDPISGYEILGPYRQMRNLTGMPGPVYTDLREAVSCDSSSVQVQSFFQEWRQRKGIEPENHFFLIFEISARCLRHRRLSDAPPPPSPHITQPAQTHVQPPLSSDSASPPASTTQTPSPKPATLDLDDDRHRTSNLQTSIIPNEHKLIAGLNIEEVCQIIGISTAIYQAAFYHPATRNTPLYTVLRNLSPLLTILEVLELEDPKGNRSYAGGLVLHTVDVLEFFRWNGFSYNKKYIAFRWAQKIARATWRGAIPSKGKALYPLYRRWRGIVWFFQPGGGLDRETPPDKLRRSVDPDEVAAFELKQTMLLDKRTELEDVLILR</sequence>
<evidence type="ECO:0000313" key="2">
    <source>
        <dbReference type="Proteomes" id="UP000308600"/>
    </source>
</evidence>
<evidence type="ECO:0000313" key="1">
    <source>
        <dbReference type="EMBL" id="TFK61630.1"/>
    </source>
</evidence>
<protein>
    <submittedName>
        <fullName evidence="1">Uncharacterized protein</fullName>
    </submittedName>
</protein>
<organism evidence="1 2">
    <name type="scientific">Pluteus cervinus</name>
    <dbReference type="NCBI Taxonomy" id="181527"/>
    <lineage>
        <taxon>Eukaryota</taxon>
        <taxon>Fungi</taxon>
        <taxon>Dikarya</taxon>
        <taxon>Basidiomycota</taxon>
        <taxon>Agaricomycotina</taxon>
        <taxon>Agaricomycetes</taxon>
        <taxon>Agaricomycetidae</taxon>
        <taxon>Agaricales</taxon>
        <taxon>Pluteineae</taxon>
        <taxon>Pluteaceae</taxon>
        <taxon>Pluteus</taxon>
    </lineage>
</organism>
<proteinExistence type="predicted"/>